<dbReference type="InterPro" id="IPR036390">
    <property type="entry name" value="WH_DNA-bd_sf"/>
</dbReference>
<dbReference type="PROSITE" id="PS50931">
    <property type="entry name" value="HTH_LYSR"/>
    <property type="match status" value="1"/>
</dbReference>
<dbReference type="PRINTS" id="PR00039">
    <property type="entry name" value="HTHLYSR"/>
</dbReference>
<organism evidence="6 7">
    <name type="scientific">Microvirga makkahensis</name>
    <dbReference type="NCBI Taxonomy" id="1128670"/>
    <lineage>
        <taxon>Bacteria</taxon>
        <taxon>Pseudomonadati</taxon>
        <taxon>Pseudomonadota</taxon>
        <taxon>Alphaproteobacteria</taxon>
        <taxon>Hyphomicrobiales</taxon>
        <taxon>Methylobacteriaceae</taxon>
        <taxon>Microvirga</taxon>
    </lineage>
</organism>
<dbReference type="SUPFAM" id="SSF46785">
    <property type="entry name" value="Winged helix' DNA-binding domain"/>
    <property type="match status" value="1"/>
</dbReference>
<keyword evidence="7" id="KW-1185">Reference proteome</keyword>
<comment type="similarity">
    <text evidence="1">Belongs to the LysR transcriptional regulatory family.</text>
</comment>
<dbReference type="AlphaFoldDB" id="A0A7X3MP81"/>
<dbReference type="SUPFAM" id="SSF53850">
    <property type="entry name" value="Periplasmic binding protein-like II"/>
    <property type="match status" value="1"/>
</dbReference>
<dbReference type="PANTHER" id="PTHR30126:SF40">
    <property type="entry name" value="HTH-TYPE TRANSCRIPTIONAL REGULATOR GLTR"/>
    <property type="match status" value="1"/>
</dbReference>
<reference evidence="6 7" key="1">
    <citation type="submission" date="2019-12" db="EMBL/GenBank/DDBJ databases">
        <authorList>
            <person name="Yuan C.-G."/>
        </authorList>
    </citation>
    <scope>NUCLEOTIDE SEQUENCE [LARGE SCALE GENOMIC DNA]</scope>
    <source>
        <strain evidence="6 7">KCTC 23863</strain>
    </source>
</reference>
<keyword evidence="4" id="KW-0804">Transcription</keyword>
<feature type="domain" description="HTH lysR-type" evidence="5">
    <location>
        <begin position="14"/>
        <end position="71"/>
    </location>
</feature>
<dbReference type="Gene3D" id="3.40.190.10">
    <property type="entry name" value="Periplasmic binding protein-like II"/>
    <property type="match status" value="2"/>
</dbReference>
<dbReference type="OrthoDB" id="7492271at2"/>
<dbReference type="InterPro" id="IPR036388">
    <property type="entry name" value="WH-like_DNA-bd_sf"/>
</dbReference>
<accession>A0A7X3MP81</accession>
<evidence type="ECO:0000256" key="1">
    <source>
        <dbReference type="ARBA" id="ARBA00009437"/>
    </source>
</evidence>
<reference evidence="6 7" key="2">
    <citation type="submission" date="2020-01" db="EMBL/GenBank/DDBJ databases">
        <title>Microvirga sp. nov., an arsenate reduction bacterium isolated from Tibet hotspring sediments.</title>
        <authorList>
            <person name="Xian W.-D."/>
            <person name="Li W.-J."/>
        </authorList>
    </citation>
    <scope>NUCLEOTIDE SEQUENCE [LARGE SCALE GENOMIC DNA]</scope>
    <source>
        <strain evidence="6 7">KCTC 23863</strain>
    </source>
</reference>
<dbReference type="Pfam" id="PF00126">
    <property type="entry name" value="HTH_1"/>
    <property type="match status" value="1"/>
</dbReference>
<sequence>MTQSDGQQDREQFVEFSALAVFVSITEAGTLTAAAKKLGLTQSAVSQVLKQIETTLGVVLIDRSTRPFRVTPAGLRFKAYAINMLLEARKISAVVRESAQTALPKIRLGLIDSFASTFGPQIVKRLHSRAEHLTIWAGYNAALRDALLGRRLDLIVTTDPLASEEGLECHELFRDPFILIIPAEYEDLTVDGLRGLSDRLPLIRYSRRSSLGVQVDVHLRRLGLEPPDRFEFDSSDTLLSMVSAGFGWALTTTLCLLQARHALGRSQIVPLPGAGVSRRFNVIARRGEHGDMPRQVAEICREVFRETVLSEMQLIAPWIGKDTYTVDSVTQAPLSSRGPLPVDGI</sequence>
<evidence type="ECO:0000256" key="3">
    <source>
        <dbReference type="ARBA" id="ARBA00023125"/>
    </source>
</evidence>
<dbReference type="InterPro" id="IPR000847">
    <property type="entry name" value="LysR_HTH_N"/>
</dbReference>
<dbReference type="CDD" id="cd05466">
    <property type="entry name" value="PBP2_LTTR_substrate"/>
    <property type="match status" value="1"/>
</dbReference>
<dbReference type="PANTHER" id="PTHR30126">
    <property type="entry name" value="HTH-TYPE TRANSCRIPTIONAL REGULATOR"/>
    <property type="match status" value="1"/>
</dbReference>
<evidence type="ECO:0000256" key="4">
    <source>
        <dbReference type="ARBA" id="ARBA00023163"/>
    </source>
</evidence>
<dbReference type="RefSeq" id="WP_160883091.1">
    <property type="nucleotide sequence ID" value="NZ_WURB01000002.1"/>
</dbReference>
<keyword evidence="2" id="KW-0805">Transcription regulation</keyword>
<dbReference type="FunFam" id="1.10.10.10:FF:000001">
    <property type="entry name" value="LysR family transcriptional regulator"/>
    <property type="match status" value="1"/>
</dbReference>
<dbReference type="Pfam" id="PF03466">
    <property type="entry name" value="LysR_substrate"/>
    <property type="match status" value="1"/>
</dbReference>
<protein>
    <submittedName>
        <fullName evidence="6">LysR family transcriptional regulator</fullName>
    </submittedName>
</protein>
<evidence type="ECO:0000259" key="5">
    <source>
        <dbReference type="PROSITE" id="PS50931"/>
    </source>
</evidence>
<keyword evidence="3" id="KW-0238">DNA-binding</keyword>
<name>A0A7X3MP81_9HYPH</name>
<evidence type="ECO:0000313" key="7">
    <source>
        <dbReference type="Proteomes" id="UP000436483"/>
    </source>
</evidence>
<gene>
    <name evidence="6" type="ORF">GR328_03200</name>
</gene>
<dbReference type="GO" id="GO:0003700">
    <property type="term" value="F:DNA-binding transcription factor activity"/>
    <property type="evidence" value="ECO:0007669"/>
    <property type="project" value="InterPro"/>
</dbReference>
<proteinExistence type="inferred from homology"/>
<dbReference type="Gene3D" id="1.10.10.10">
    <property type="entry name" value="Winged helix-like DNA-binding domain superfamily/Winged helix DNA-binding domain"/>
    <property type="match status" value="1"/>
</dbReference>
<dbReference type="Proteomes" id="UP000436483">
    <property type="component" value="Unassembled WGS sequence"/>
</dbReference>
<comment type="caution">
    <text evidence="6">The sequence shown here is derived from an EMBL/GenBank/DDBJ whole genome shotgun (WGS) entry which is preliminary data.</text>
</comment>
<dbReference type="GO" id="GO:0000976">
    <property type="term" value="F:transcription cis-regulatory region binding"/>
    <property type="evidence" value="ECO:0007669"/>
    <property type="project" value="TreeGrafter"/>
</dbReference>
<dbReference type="InterPro" id="IPR005119">
    <property type="entry name" value="LysR_subst-bd"/>
</dbReference>
<evidence type="ECO:0000313" key="6">
    <source>
        <dbReference type="EMBL" id="MXQ10480.1"/>
    </source>
</evidence>
<evidence type="ECO:0000256" key="2">
    <source>
        <dbReference type="ARBA" id="ARBA00023015"/>
    </source>
</evidence>
<dbReference type="EMBL" id="WURB01000002">
    <property type="protein sequence ID" value="MXQ10480.1"/>
    <property type="molecule type" value="Genomic_DNA"/>
</dbReference>